<dbReference type="InterPro" id="IPR023809">
    <property type="entry name" value="Thiopep_bacteriocin_synth_dom"/>
</dbReference>
<name>A0A4R4QIZ5_9ACTN</name>
<proteinExistence type="predicted"/>
<gene>
    <name evidence="3" type="ORF">E1261_00105</name>
</gene>
<comment type="caution">
    <text evidence="3">The sequence shown here is derived from an EMBL/GenBank/DDBJ whole genome shotgun (WGS) entry which is preliminary data.</text>
</comment>
<dbReference type="Proteomes" id="UP000295075">
    <property type="component" value="Unassembled WGS sequence"/>
</dbReference>
<dbReference type="Pfam" id="PF14028">
    <property type="entry name" value="Lant_dehydr_C"/>
    <property type="match status" value="1"/>
</dbReference>
<dbReference type="OrthoDB" id="4678170at2"/>
<dbReference type="NCBIfam" id="TIGR03891">
    <property type="entry name" value="thiopep_ocin"/>
    <property type="match status" value="1"/>
</dbReference>
<evidence type="ECO:0000313" key="4">
    <source>
        <dbReference type="Proteomes" id="UP000295075"/>
    </source>
</evidence>
<keyword evidence="4" id="KW-1185">Reference proteome</keyword>
<feature type="region of interest" description="Disordered" evidence="1">
    <location>
        <begin position="1"/>
        <end position="24"/>
    </location>
</feature>
<evidence type="ECO:0000256" key="1">
    <source>
        <dbReference type="SAM" id="MobiDB-lite"/>
    </source>
</evidence>
<dbReference type="AlphaFoldDB" id="A0A4R4QIZ5"/>
<accession>A0A4R4QIZ5</accession>
<dbReference type="EMBL" id="SMKA01000001">
    <property type="protein sequence ID" value="TDC35766.1"/>
    <property type="molecule type" value="Genomic_DNA"/>
</dbReference>
<sequence>MGQLPAHQLTHAVHPHTNRHGDRPPMILTTSLPDIEHGVLDVLAGRPLSQAASHRGIPAAELAEAVECYRTAGRAALEPHTRVGWQQVNLEFADWNSIEQEPAARLRAALERAQAAGAIASWWFIRKAPCWRLRIHPGSTTTPQAAMQHIDRPIRDLTVSGHITRSWTSIYEPETAAFGGHRGMRIAHNLFYADSHAILNYLTTTTSTTEHPVGRRELSTVLCSALMRGAGQDWFEQGDIWSQIAELRPVPSGTSLERLPELTANLRHLMTIDTRPTSALITGSTPLAFASAWIEAFSRAGAALAATPLTRGVRETIAHHIIFHWNRIGLSATTQSILTRAAKAAVFPPGTQSVDT</sequence>
<reference evidence="3 4" key="1">
    <citation type="submission" date="2019-03" db="EMBL/GenBank/DDBJ databases">
        <title>Draft genome sequences of novel Actinobacteria.</title>
        <authorList>
            <person name="Sahin N."/>
            <person name="Ay H."/>
            <person name="Saygin H."/>
        </authorList>
    </citation>
    <scope>NUCLEOTIDE SEQUENCE [LARGE SCALE GENOMIC DNA]</scope>
    <source>
        <strain evidence="3 4">JCM 30547</strain>
    </source>
</reference>
<evidence type="ECO:0000313" key="3">
    <source>
        <dbReference type="EMBL" id="TDC35766.1"/>
    </source>
</evidence>
<evidence type="ECO:0000259" key="2">
    <source>
        <dbReference type="Pfam" id="PF14028"/>
    </source>
</evidence>
<organism evidence="3 4">
    <name type="scientific">Kribbella albertanoniae</name>
    <dbReference type="NCBI Taxonomy" id="1266829"/>
    <lineage>
        <taxon>Bacteria</taxon>
        <taxon>Bacillati</taxon>
        <taxon>Actinomycetota</taxon>
        <taxon>Actinomycetes</taxon>
        <taxon>Propionibacteriales</taxon>
        <taxon>Kribbellaceae</taxon>
        <taxon>Kribbella</taxon>
    </lineage>
</organism>
<feature type="domain" description="Thiopeptide-type bacteriocin biosynthesis" evidence="2">
    <location>
        <begin position="103"/>
        <end position="343"/>
    </location>
</feature>
<protein>
    <recommendedName>
        <fullName evidence="2">Thiopeptide-type bacteriocin biosynthesis domain-containing protein</fullName>
    </recommendedName>
</protein>